<dbReference type="InterPro" id="IPR013221">
    <property type="entry name" value="Mur_ligase_cen"/>
</dbReference>
<reference evidence="7" key="2">
    <citation type="submission" date="2021-04" db="EMBL/GenBank/DDBJ databases">
        <authorList>
            <person name="Gilroy R."/>
        </authorList>
    </citation>
    <scope>NUCLEOTIDE SEQUENCE</scope>
    <source>
        <strain evidence="7">CHK33-5263</strain>
    </source>
</reference>
<evidence type="ECO:0000256" key="4">
    <source>
        <dbReference type="SAM" id="Phobius"/>
    </source>
</evidence>
<evidence type="ECO:0000256" key="1">
    <source>
        <dbReference type="ARBA" id="ARBA00022598"/>
    </source>
</evidence>
<dbReference type="Pfam" id="PF08245">
    <property type="entry name" value="Mur_ligase_M"/>
    <property type="match status" value="1"/>
</dbReference>
<dbReference type="Gene3D" id="3.40.1190.10">
    <property type="entry name" value="Mur-like, catalytic domain"/>
    <property type="match status" value="1"/>
</dbReference>
<feature type="transmembrane region" description="Helical" evidence="4">
    <location>
        <begin position="83"/>
        <end position="100"/>
    </location>
</feature>
<evidence type="ECO:0000256" key="2">
    <source>
        <dbReference type="ARBA" id="ARBA00022741"/>
    </source>
</evidence>
<evidence type="ECO:0008006" key="9">
    <source>
        <dbReference type="Google" id="ProtNLM"/>
    </source>
</evidence>
<feature type="transmembrane region" description="Helical" evidence="4">
    <location>
        <begin position="6"/>
        <end position="29"/>
    </location>
</feature>
<keyword evidence="4" id="KW-0812">Transmembrane</keyword>
<sequence length="527" mass="56672">MGVWSVIANIAGGLLAGYIFVMCSVRLLGILQQEGYSCRAFLKWYYRSRNIERKKASLLAIAIALLTAIVSVCFSFLGSEIANLISAIPFIGLAVLYCVSESRHALKVKEVPTPRLMRLTVVYTLVMIAVNIALAFAMRAVALAINAPWYNLLRYVPFAIVPLLTPVILAGVCFVMKAYETPHTARFIKKAKAELDKSSAVKVGITGSFGKTSVKHFAAIILSVRFKVIETPLSYNTPSGIARTVNEIGLDCNVFLAEMGARRTGEIAQLCDIVTPEYGILTGVCPQHTETFGSLEAVKAEKGVLVGRSRRCVLGRTVADLAREDDLVMGRDFDAEDVRLSLDGTRFTLRLPDGSFSVQVPVLGRHAAEDVALAAALCSLLGMTAEEIKAGIAEITPVAHRLERRNQGGVIILDDAYNANTAGAQNAVEVLKLAGGRKVAVTPGIVELGQLEEDINMQLGASLVGLDLVILVGETLVLEVRNGYLAAGGAEENLRIVPTLQDAQNILAKELGAGDCVLFLNDLPDIY</sequence>
<dbReference type="InterPro" id="IPR004101">
    <property type="entry name" value="Mur_ligase_C"/>
</dbReference>
<keyword evidence="2" id="KW-0547">Nucleotide-binding</keyword>
<accession>A0A9D2DVJ1</accession>
<evidence type="ECO:0000313" key="8">
    <source>
        <dbReference type="Proteomes" id="UP000824044"/>
    </source>
</evidence>
<feature type="domain" description="Mur ligase C-terminal" evidence="5">
    <location>
        <begin position="400"/>
        <end position="519"/>
    </location>
</feature>
<dbReference type="GO" id="GO:0005524">
    <property type="term" value="F:ATP binding"/>
    <property type="evidence" value="ECO:0007669"/>
    <property type="project" value="UniProtKB-KW"/>
</dbReference>
<keyword evidence="4" id="KW-1133">Transmembrane helix</keyword>
<protein>
    <recommendedName>
        <fullName evidence="9">UDP-N-acetylmuramoyl-tripeptide--D-alanyl-D-alanine ligase</fullName>
    </recommendedName>
</protein>
<dbReference type="Pfam" id="PF02875">
    <property type="entry name" value="Mur_ligase_C"/>
    <property type="match status" value="1"/>
</dbReference>
<dbReference type="SUPFAM" id="SSF53244">
    <property type="entry name" value="MurD-like peptide ligases, peptide-binding domain"/>
    <property type="match status" value="1"/>
</dbReference>
<keyword evidence="4" id="KW-0472">Membrane</keyword>
<dbReference type="PANTHER" id="PTHR43024:SF1">
    <property type="entry name" value="UDP-N-ACETYLMURAMOYL-TRIPEPTIDE--D-ALANYL-D-ALANINE LIGASE"/>
    <property type="match status" value="1"/>
</dbReference>
<evidence type="ECO:0000256" key="3">
    <source>
        <dbReference type="ARBA" id="ARBA00022840"/>
    </source>
</evidence>
<dbReference type="GO" id="GO:0016881">
    <property type="term" value="F:acid-amino acid ligase activity"/>
    <property type="evidence" value="ECO:0007669"/>
    <property type="project" value="InterPro"/>
</dbReference>
<keyword evidence="1" id="KW-0436">Ligase</keyword>
<dbReference type="InterPro" id="IPR051046">
    <property type="entry name" value="MurCDEF_CellWall_CoF430Synth"/>
</dbReference>
<dbReference type="PANTHER" id="PTHR43024">
    <property type="entry name" value="UDP-N-ACETYLMURAMOYL-TRIPEPTIDE--D-ALANYL-D-ALANINE LIGASE"/>
    <property type="match status" value="1"/>
</dbReference>
<dbReference type="InterPro" id="IPR036615">
    <property type="entry name" value="Mur_ligase_C_dom_sf"/>
</dbReference>
<dbReference type="SUPFAM" id="SSF53623">
    <property type="entry name" value="MurD-like peptide ligases, catalytic domain"/>
    <property type="match status" value="1"/>
</dbReference>
<dbReference type="AlphaFoldDB" id="A0A9D2DVJ1"/>
<feature type="transmembrane region" description="Helical" evidence="4">
    <location>
        <begin position="121"/>
        <end position="149"/>
    </location>
</feature>
<feature type="domain" description="Mur ligase central" evidence="6">
    <location>
        <begin position="205"/>
        <end position="377"/>
    </location>
</feature>
<name>A0A9D2DVJ1_9FIRM</name>
<dbReference type="InterPro" id="IPR036565">
    <property type="entry name" value="Mur-like_cat_sf"/>
</dbReference>
<dbReference type="EMBL" id="DXBS01000003">
    <property type="protein sequence ID" value="HIZ23875.1"/>
    <property type="molecule type" value="Genomic_DNA"/>
</dbReference>
<dbReference type="Proteomes" id="UP000824044">
    <property type="component" value="Unassembled WGS sequence"/>
</dbReference>
<keyword evidence="3" id="KW-0067">ATP-binding</keyword>
<feature type="transmembrane region" description="Helical" evidence="4">
    <location>
        <begin position="155"/>
        <end position="179"/>
    </location>
</feature>
<comment type="caution">
    <text evidence="7">The sequence shown here is derived from an EMBL/GenBank/DDBJ whole genome shotgun (WGS) entry which is preliminary data.</text>
</comment>
<reference evidence="7" key="1">
    <citation type="journal article" date="2021" name="PeerJ">
        <title>Extensive microbial diversity within the chicken gut microbiome revealed by metagenomics and culture.</title>
        <authorList>
            <person name="Gilroy R."/>
            <person name="Ravi A."/>
            <person name="Getino M."/>
            <person name="Pursley I."/>
            <person name="Horton D.L."/>
            <person name="Alikhan N.F."/>
            <person name="Baker D."/>
            <person name="Gharbi K."/>
            <person name="Hall N."/>
            <person name="Watson M."/>
            <person name="Adriaenssens E.M."/>
            <person name="Foster-Nyarko E."/>
            <person name="Jarju S."/>
            <person name="Secka A."/>
            <person name="Antonio M."/>
            <person name="Oren A."/>
            <person name="Chaudhuri R.R."/>
            <person name="La Ragione R."/>
            <person name="Hildebrand F."/>
            <person name="Pallen M.J."/>
        </authorList>
    </citation>
    <scope>NUCLEOTIDE SEQUENCE</scope>
    <source>
        <strain evidence="7">CHK33-5263</strain>
    </source>
</reference>
<dbReference type="Gene3D" id="3.90.190.20">
    <property type="entry name" value="Mur ligase, C-terminal domain"/>
    <property type="match status" value="1"/>
</dbReference>
<proteinExistence type="predicted"/>
<gene>
    <name evidence="7" type="ORF">H9812_00125</name>
</gene>
<evidence type="ECO:0000259" key="6">
    <source>
        <dbReference type="Pfam" id="PF08245"/>
    </source>
</evidence>
<organism evidence="7 8">
    <name type="scientific">Candidatus Gallimonas intestinigallinarum</name>
    <dbReference type="NCBI Taxonomy" id="2838604"/>
    <lineage>
        <taxon>Bacteria</taxon>
        <taxon>Bacillati</taxon>
        <taxon>Bacillota</taxon>
        <taxon>Clostridia</taxon>
        <taxon>Candidatus Gallimonas</taxon>
    </lineage>
</organism>
<evidence type="ECO:0000313" key="7">
    <source>
        <dbReference type="EMBL" id="HIZ23875.1"/>
    </source>
</evidence>
<evidence type="ECO:0000259" key="5">
    <source>
        <dbReference type="Pfam" id="PF02875"/>
    </source>
</evidence>
<feature type="transmembrane region" description="Helical" evidence="4">
    <location>
        <begin position="56"/>
        <end position="77"/>
    </location>
</feature>